<keyword evidence="14" id="KW-1185">Reference proteome</keyword>
<dbReference type="PANTHER" id="PTHR11562">
    <property type="entry name" value="CATION EFFLUX PROTEIN/ ZINC TRANSPORTER"/>
    <property type="match status" value="1"/>
</dbReference>
<dbReference type="PANTHER" id="PTHR11562:SF17">
    <property type="entry name" value="RE54080P-RELATED"/>
    <property type="match status" value="1"/>
</dbReference>
<keyword evidence="4 10" id="KW-0812">Transmembrane</keyword>
<dbReference type="EMBL" id="JBHUHD010000001">
    <property type="protein sequence ID" value="MFD2139077.1"/>
    <property type="molecule type" value="Genomic_DNA"/>
</dbReference>
<keyword evidence="8 10" id="KW-0472">Membrane</keyword>
<dbReference type="NCBIfam" id="TIGR01297">
    <property type="entry name" value="CDF"/>
    <property type="match status" value="1"/>
</dbReference>
<dbReference type="Pfam" id="PF01545">
    <property type="entry name" value="Cation_efflux"/>
    <property type="match status" value="1"/>
</dbReference>
<evidence type="ECO:0000256" key="3">
    <source>
        <dbReference type="ARBA" id="ARBA00022448"/>
    </source>
</evidence>
<dbReference type="InterPro" id="IPR002524">
    <property type="entry name" value="Cation_efflux"/>
</dbReference>
<evidence type="ECO:0000256" key="4">
    <source>
        <dbReference type="ARBA" id="ARBA00022692"/>
    </source>
</evidence>
<feature type="domain" description="Cation efflux protein cytoplasmic" evidence="12">
    <location>
        <begin position="234"/>
        <end position="308"/>
    </location>
</feature>
<keyword evidence="3" id="KW-0813">Transport</keyword>
<dbReference type="SUPFAM" id="SSF161111">
    <property type="entry name" value="Cation efflux protein transmembrane domain-like"/>
    <property type="match status" value="1"/>
</dbReference>
<dbReference type="InterPro" id="IPR027469">
    <property type="entry name" value="Cation_efflux_TMD_sf"/>
</dbReference>
<feature type="region of interest" description="Disordered" evidence="9">
    <location>
        <begin position="1"/>
        <end position="22"/>
    </location>
</feature>
<dbReference type="Proteomes" id="UP001597299">
    <property type="component" value="Unassembled WGS sequence"/>
</dbReference>
<feature type="transmembrane region" description="Helical" evidence="10">
    <location>
        <begin position="106"/>
        <end position="125"/>
    </location>
</feature>
<dbReference type="InterPro" id="IPR027470">
    <property type="entry name" value="Cation_efflux_CTD"/>
</dbReference>
<evidence type="ECO:0000256" key="10">
    <source>
        <dbReference type="SAM" id="Phobius"/>
    </source>
</evidence>
<evidence type="ECO:0000256" key="9">
    <source>
        <dbReference type="SAM" id="MobiDB-lite"/>
    </source>
</evidence>
<dbReference type="RefSeq" id="WP_213354662.1">
    <property type="nucleotide sequence ID" value="NZ_JAHBGB010000041.1"/>
</dbReference>
<reference evidence="14" key="1">
    <citation type="journal article" date="2019" name="Int. J. Syst. Evol. Microbiol.">
        <title>The Global Catalogue of Microorganisms (GCM) 10K type strain sequencing project: providing services to taxonomists for standard genome sequencing and annotation.</title>
        <authorList>
            <consortium name="The Broad Institute Genomics Platform"/>
            <consortium name="The Broad Institute Genome Sequencing Center for Infectious Disease"/>
            <person name="Wu L."/>
            <person name="Ma J."/>
        </authorList>
    </citation>
    <scope>NUCLEOTIDE SEQUENCE [LARGE SCALE GENOMIC DNA]</scope>
    <source>
        <strain evidence="14">CCM 7435</strain>
    </source>
</reference>
<evidence type="ECO:0000256" key="7">
    <source>
        <dbReference type="ARBA" id="ARBA00023065"/>
    </source>
</evidence>
<name>A0ABW4YSG9_9HYPH</name>
<evidence type="ECO:0000256" key="1">
    <source>
        <dbReference type="ARBA" id="ARBA00004141"/>
    </source>
</evidence>
<evidence type="ECO:0000313" key="14">
    <source>
        <dbReference type="Proteomes" id="UP001597299"/>
    </source>
</evidence>
<keyword evidence="5" id="KW-0864">Zinc transport</keyword>
<comment type="caution">
    <text evidence="13">The sequence shown here is derived from an EMBL/GenBank/DDBJ whole genome shotgun (WGS) entry which is preliminary data.</text>
</comment>
<comment type="subcellular location">
    <subcellularLocation>
        <location evidence="1">Membrane</location>
        <topology evidence="1">Multi-pass membrane protein</topology>
    </subcellularLocation>
</comment>
<evidence type="ECO:0000259" key="12">
    <source>
        <dbReference type="Pfam" id="PF16916"/>
    </source>
</evidence>
<dbReference type="Gene3D" id="1.20.1510.10">
    <property type="entry name" value="Cation efflux protein transmembrane domain"/>
    <property type="match status" value="1"/>
</dbReference>
<feature type="transmembrane region" description="Helical" evidence="10">
    <location>
        <begin position="65"/>
        <end position="86"/>
    </location>
</feature>
<accession>A0ABW4YSG9</accession>
<feature type="compositionally biased region" description="Basic residues" evidence="9">
    <location>
        <begin position="7"/>
        <end position="19"/>
    </location>
</feature>
<evidence type="ECO:0000256" key="8">
    <source>
        <dbReference type="ARBA" id="ARBA00023136"/>
    </source>
</evidence>
<organism evidence="13 14">
    <name type="scientific">Ancylobacter oerskovii</name>
    <dbReference type="NCBI Taxonomy" id="459519"/>
    <lineage>
        <taxon>Bacteria</taxon>
        <taxon>Pseudomonadati</taxon>
        <taxon>Pseudomonadota</taxon>
        <taxon>Alphaproteobacteria</taxon>
        <taxon>Hyphomicrobiales</taxon>
        <taxon>Xanthobacteraceae</taxon>
        <taxon>Ancylobacter</taxon>
    </lineage>
</organism>
<keyword evidence="5" id="KW-0862">Zinc</keyword>
<sequence length="320" mass="33413">MAEHAHGHSHGSGHSHGGGHSHGDAAALVTAGGRHKRSLYLALALTFSFMVVEVVGGLWTGSLALVADAVHMLTDAGGLVLALVAIRFAERPATPGNSYGYVRMEVLAALANAVVLLVVTVFILYEAWQRLLNPPEIIGGPMLAVAVAGLAVNLVSMRLLSAGSSESLNVKGAYFEVLADMLGSLGVILAAVIVMFTGWTLVDPLVGAGIGLFIVPRTWILLKGAVHILMEGTPPDIDLARIEAALMAIEGVEAVHDLHVWTLTSGMDAMSGHVVVRDMARARATLAAAQAAMQAEFGLSHLTIQIEDAALRAAEAPQRL</sequence>
<evidence type="ECO:0000259" key="11">
    <source>
        <dbReference type="Pfam" id="PF01545"/>
    </source>
</evidence>
<dbReference type="InterPro" id="IPR036837">
    <property type="entry name" value="Cation_efflux_CTD_sf"/>
</dbReference>
<dbReference type="Pfam" id="PF16916">
    <property type="entry name" value="ZT_dimer"/>
    <property type="match status" value="1"/>
</dbReference>
<keyword evidence="6 10" id="KW-1133">Transmembrane helix</keyword>
<feature type="transmembrane region" description="Helical" evidence="10">
    <location>
        <begin position="205"/>
        <end position="222"/>
    </location>
</feature>
<gene>
    <name evidence="13" type="ORF">ACFSNC_01555</name>
</gene>
<dbReference type="SUPFAM" id="SSF160240">
    <property type="entry name" value="Cation efflux protein cytoplasmic domain-like"/>
    <property type="match status" value="1"/>
</dbReference>
<feature type="transmembrane region" description="Helical" evidence="10">
    <location>
        <begin position="177"/>
        <end position="199"/>
    </location>
</feature>
<comment type="similarity">
    <text evidence="2">Belongs to the cation diffusion facilitator (CDF) transporter (TC 2.A.4) family. SLC30A subfamily.</text>
</comment>
<protein>
    <submittedName>
        <fullName evidence="13">Cation diffusion facilitator family transporter</fullName>
    </submittedName>
</protein>
<proteinExistence type="inferred from homology"/>
<feature type="transmembrane region" description="Helical" evidence="10">
    <location>
        <begin position="39"/>
        <end position="59"/>
    </location>
</feature>
<feature type="transmembrane region" description="Helical" evidence="10">
    <location>
        <begin position="137"/>
        <end position="156"/>
    </location>
</feature>
<evidence type="ECO:0000256" key="5">
    <source>
        <dbReference type="ARBA" id="ARBA00022906"/>
    </source>
</evidence>
<dbReference type="InterPro" id="IPR050681">
    <property type="entry name" value="CDF/SLC30A"/>
</dbReference>
<dbReference type="InterPro" id="IPR058533">
    <property type="entry name" value="Cation_efflux_TM"/>
</dbReference>
<feature type="domain" description="Cation efflux protein transmembrane" evidence="11">
    <location>
        <begin position="39"/>
        <end position="230"/>
    </location>
</feature>
<keyword evidence="7" id="KW-0406">Ion transport</keyword>
<evidence type="ECO:0000256" key="2">
    <source>
        <dbReference type="ARBA" id="ARBA00008873"/>
    </source>
</evidence>
<evidence type="ECO:0000313" key="13">
    <source>
        <dbReference type="EMBL" id="MFD2139077.1"/>
    </source>
</evidence>
<evidence type="ECO:0000256" key="6">
    <source>
        <dbReference type="ARBA" id="ARBA00022989"/>
    </source>
</evidence>